<feature type="transmembrane region" description="Helical" evidence="2">
    <location>
        <begin position="33"/>
        <end position="54"/>
    </location>
</feature>
<keyword evidence="2" id="KW-1133">Transmembrane helix</keyword>
<evidence type="ECO:0000313" key="3">
    <source>
        <dbReference type="EMBL" id="UUO13101.1"/>
    </source>
</evidence>
<reference evidence="3" key="1">
    <citation type="submission" date="2022-06" db="EMBL/GenBank/DDBJ databases">
        <title>Nostosin G and Spiroidesin B from the Cyanobacterium Dolichospermum sp. NIES-1697.</title>
        <authorList>
            <person name="Phan C.-S."/>
            <person name="Mehjabin J.J."/>
            <person name="Anas A.R.J."/>
            <person name="Hayasaka M."/>
            <person name="Onoki R."/>
            <person name="Wang J."/>
            <person name="Umezawa T."/>
            <person name="Washio K."/>
            <person name="Morikawa M."/>
            <person name="Okino T."/>
        </authorList>
    </citation>
    <scope>NUCLEOTIDE SEQUENCE</scope>
    <source>
        <strain evidence="3">NIES-1697</strain>
    </source>
</reference>
<sequence length="244" mass="28990">MLVPLTRQKFEQIIPLIASGPQYKYYWGKVSSFVQRILISVVILAVLLLIQFLFRLEFGLIFFFGVFGAFFWLWYPIFQASIRNRKCRRYKYSGFFRGRVLDWWITDRLMGKQETVNSKGELVIIENREKRINLEIGDDTGFTVEFEAPLRNAHKVIARGQIAEMVVMSNSSDLSTIEEFSDIYIPSRDLWVSDYPYVRRDFFNEVSVRLRANQERRPRRRSGNRSQESGVRSQESERRRRESE</sequence>
<keyword evidence="2" id="KW-0472">Membrane</keyword>
<feature type="compositionally biased region" description="Low complexity" evidence="1">
    <location>
        <begin position="224"/>
        <end position="233"/>
    </location>
</feature>
<evidence type="ECO:0000256" key="2">
    <source>
        <dbReference type="SAM" id="Phobius"/>
    </source>
</evidence>
<dbReference type="RefSeq" id="WP_027403261.1">
    <property type="nucleotide sequence ID" value="NZ_CP099464.1"/>
</dbReference>
<feature type="transmembrane region" description="Helical" evidence="2">
    <location>
        <begin position="60"/>
        <end position="78"/>
    </location>
</feature>
<proteinExistence type="predicted"/>
<name>A0ABY5LQA5_9CYAN</name>
<keyword evidence="4" id="KW-1185">Reference proteome</keyword>
<evidence type="ECO:0000313" key="4">
    <source>
        <dbReference type="Proteomes" id="UP001057561"/>
    </source>
</evidence>
<feature type="region of interest" description="Disordered" evidence="1">
    <location>
        <begin position="213"/>
        <end position="244"/>
    </location>
</feature>
<dbReference type="EMBL" id="CP099464">
    <property type="protein sequence ID" value="UUO13101.1"/>
    <property type="molecule type" value="Genomic_DNA"/>
</dbReference>
<organism evidence="3 4">
    <name type="scientific">Dolichospermum heterosporum TAC447</name>
    <dbReference type="NCBI Taxonomy" id="747523"/>
    <lineage>
        <taxon>Bacteria</taxon>
        <taxon>Bacillati</taxon>
        <taxon>Cyanobacteriota</taxon>
        <taxon>Cyanophyceae</taxon>
        <taxon>Nostocales</taxon>
        <taxon>Aphanizomenonaceae</taxon>
        <taxon>Dolichospermum</taxon>
        <taxon>Dolichospermum heterosporum</taxon>
    </lineage>
</organism>
<protein>
    <submittedName>
        <fullName evidence="3">Phosphate ABC transporter permease</fullName>
    </submittedName>
</protein>
<accession>A0ABY5LQA5</accession>
<gene>
    <name evidence="3" type="ORF">NG743_13335</name>
</gene>
<feature type="compositionally biased region" description="Basic and acidic residues" evidence="1">
    <location>
        <begin position="234"/>
        <end position="244"/>
    </location>
</feature>
<dbReference type="Proteomes" id="UP001057561">
    <property type="component" value="Chromosome"/>
</dbReference>
<evidence type="ECO:0000256" key="1">
    <source>
        <dbReference type="SAM" id="MobiDB-lite"/>
    </source>
</evidence>
<keyword evidence="2" id="KW-0812">Transmembrane</keyword>